<sequence>MQLKLAVLVLPVSDVDRAKSFYEAVGFRLDADHAIDVSYRVVHMTPPGSACSILFGTGVTTAAPGSVRGLHLVVSDIERACRELAARGVVTGGIFHDTSGVFHRSTDEKRVEGPDPQRRDYHSYAEFSDPDGNEWVLQEVPARG</sequence>
<dbReference type="InterPro" id="IPR037523">
    <property type="entry name" value="VOC_core"/>
</dbReference>
<protein>
    <submittedName>
        <fullName evidence="3">Glyoxalase</fullName>
    </submittedName>
</protein>
<feature type="region of interest" description="Disordered" evidence="1">
    <location>
        <begin position="105"/>
        <end position="130"/>
    </location>
</feature>
<evidence type="ECO:0000256" key="1">
    <source>
        <dbReference type="SAM" id="MobiDB-lite"/>
    </source>
</evidence>
<dbReference type="Proteomes" id="UP000280197">
    <property type="component" value="Chromosome"/>
</dbReference>
<dbReference type="AlphaFoldDB" id="A0A3Q9C7V8"/>
<proteinExistence type="predicted"/>
<dbReference type="KEGG" id="saqu:EJC51_01595"/>
<dbReference type="InterPro" id="IPR004360">
    <property type="entry name" value="Glyas_Fos-R_dOase_dom"/>
</dbReference>
<dbReference type="SUPFAM" id="SSF54593">
    <property type="entry name" value="Glyoxalase/Bleomycin resistance protein/Dihydroxybiphenyl dioxygenase"/>
    <property type="match status" value="1"/>
</dbReference>
<dbReference type="Pfam" id="PF00903">
    <property type="entry name" value="Glyoxalase"/>
    <property type="match status" value="1"/>
</dbReference>
<keyword evidence="4" id="KW-1185">Reference proteome</keyword>
<organism evidence="3 4">
    <name type="scientific">Streptomyces aquilus</name>
    <dbReference type="NCBI Taxonomy" id="2548456"/>
    <lineage>
        <taxon>Bacteria</taxon>
        <taxon>Bacillati</taxon>
        <taxon>Actinomycetota</taxon>
        <taxon>Actinomycetes</taxon>
        <taxon>Kitasatosporales</taxon>
        <taxon>Streptomycetaceae</taxon>
        <taxon>Streptomyces</taxon>
    </lineage>
</organism>
<accession>A0A3Q9C7V8</accession>
<dbReference type="Gene3D" id="3.10.180.10">
    <property type="entry name" value="2,3-Dihydroxybiphenyl 1,2-Dioxygenase, domain 1"/>
    <property type="match status" value="1"/>
</dbReference>
<name>A0A3Q9C7V8_9ACTN</name>
<feature type="compositionally biased region" description="Basic and acidic residues" evidence="1">
    <location>
        <begin position="105"/>
        <end position="123"/>
    </location>
</feature>
<dbReference type="PROSITE" id="PS51819">
    <property type="entry name" value="VOC"/>
    <property type="match status" value="1"/>
</dbReference>
<dbReference type="EMBL" id="CP034463">
    <property type="protein sequence ID" value="AZP23034.1"/>
    <property type="molecule type" value="Genomic_DNA"/>
</dbReference>
<gene>
    <name evidence="3" type="ORF">EJC51_01595</name>
</gene>
<evidence type="ECO:0000313" key="4">
    <source>
        <dbReference type="Proteomes" id="UP000280197"/>
    </source>
</evidence>
<evidence type="ECO:0000313" key="3">
    <source>
        <dbReference type="EMBL" id="AZP23034.1"/>
    </source>
</evidence>
<feature type="domain" description="VOC" evidence="2">
    <location>
        <begin position="4"/>
        <end position="140"/>
    </location>
</feature>
<reference evidence="3 4" key="1">
    <citation type="submission" date="2018-12" db="EMBL/GenBank/DDBJ databases">
        <authorList>
            <person name="Li K."/>
        </authorList>
    </citation>
    <scope>NUCLEOTIDE SEQUENCE [LARGE SCALE GENOMIC DNA]</scope>
    <source>
        <strain evidence="4">CR22</strain>
    </source>
</reference>
<evidence type="ECO:0000259" key="2">
    <source>
        <dbReference type="PROSITE" id="PS51819"/>
    </source>
</evidence>
<dbReference type="InterPro" id="IPR029068">
    <property type="entry name" value="Glyas_Bleomycin-R_OHBP_Dase"/>
</dbReference>
<dbReference type="RefSeq" id="WP_126276752.1">
    <property type="nucleotide sequence ID" value="NZ_CP034463.1"/>
</dbReference>